<dbReference type="Gene3D" id="3.90.550.10">
    <property type="entry name" value="Spore Coat Polysaccharide Biosynthesis Protein SpsA, Chain A"/>
    <property type="match status" value="1"/>
</dbReference>
<reference evidence="2 3" key="1">
    <citation type="journal article" date="2016" name="Environ. Microbiol.">
        <title>New Methyloceanibacter diversity from North Sea sediments includes methanotroph containing solely the soluble methane monooxygenase.</title>
        <authorList>
            <person name="Vekeman B."/>
            <person name="Kerckhof F.M."/>
            <person name="Cremers G."/>
            <person name="de Vos P."/>
            <person name="Vandamme P."/>
            <person name="Boon N."/>
            <person name="Op den Camp H.J."/>
            <person name="Heylen K."/>
        </authorList>
    </citation>
    <scope>NUCLEOTIDE SEQUENCE [LARGE SCALE GENOMIC DNA]</scope>
    <source>
        <strain evidence="2 3">R-67176</strain>
    </source>
</reference>
<dbReference type="Pfam" id="PF00535">
    <property type="entry name" value="Glycos_transf_2"/>
    <property type="match status" value="1"/>
</dbReference>
<proteinExistence type="predicted"/>
<gene>
    <name evidence="2" type="ORF">AUC70_03120</name>
</gene>
<dbReference type="AlphaFoldDB" id="A0A1E3VQS0"/>
<dbReference type="PANTHER" id="PTHR43685">
    <property type="entry name" value="GLYCOSYLTRANSFERASE"/>
    <property type="match status" value="1"/>
</dbReference>
<dbReference type="STRING" id="1774970.AUC70_03120"/>
<evidence type="ECO:0000259" key="1">
    <source>
        <dbReference type="Pfam" id="PF00535"/>
    </source>
</evidence>
<evidence type="ECO:0000313" key="3">
    <source>
        <dbReference type="Proteomes" id="UP000094172"/>
    </source>
</evidence>
<evidence type="ECO:0000313" key="2">
    <source>
        <dbReference type="EMBL" id="ODR95865.1"/>
    </source>
</evidence>
<organism evidence="2 3">
    <name type="scientific">Methyloceanibacter stevinii</name>
    <dbReference type="NCBI Taxonomy" id="1774970"/>
    <lineage>
        <taxon>Bacteria</taxon>
        <taxon>Pseudomonadati</taxon>
        <taxon>Pseudomonadota</taxon>
        <taxon>Alphaproteobacteria</taxon>
        <taxon>Hyphomicrobiales</taxon>
        <taxon>Hyphomicrobiaceae</taxon>
        <taxon>Methyloceanibacter</taxon>
    </lineage>
</organism>
<name>A0A1E3VQS0_9HYPH</name>
<dbReference type="InterPro" id="IPR050834">
    <property type="entry name" value="Glycosyltransf_2"/>
</dbReference>
<dbReference type="InterPro" id="IPR029044">
    <property type="entry name" value="Nucleotide-diphossugar_trans"/>
</dbReference>
<dbReference type="InterPro" id="IPR001173">
    <property type="entry name" value="Glyco_trans_2-like"/>
</dbReference>
<keyword evidence="3" id="KW-1185">Reference proteome</keyword>
<dbReference type="Proteomes" id="UP000094172">
    <property type="component" value="Unassembled WGS sequence"/>
</dbReference>
<dbReference type="PANTHER" id="PTHR43685:SF11">
    <property type="entry name" value="GLYCOSYLTRANSFERASE TAGX-RELATED"/>
    <property type="match status" value="1"/>
</dbReference>
<accession>A0A1E3VQS0</accession>
<protein>
    <recommendedName>
        <fullName evidence="1">Glycosyltransferase 2-like domain-containing protein</fullName>
    </recommendedName>
</protein>
<dbReference type="SUPFAM" id="SSF53448">
    <property type="entry name" value="Nucleotide-diphospho-sugar transferases"/>
    <property type="match status" value="1"/>
</dbReference>
<dbReference type="CDD" id="cd00761">
    <property type="entry name" value="Glyco_tranf_GTA_type"/>
    <property type="match status" value="1"/>
</dbReference>
<sequence length="270" mass="30298">MESILSQTSPPQEILVVDDASTDDLSRALAPFGERVRLIRHDTNRGPAAARNTGLQAATGDLVAFLDSDDVWHAKKQEKQLTFMDRLGLVASCTGFETISFGAAQEAWRPYGQMLSERDVAWGCYTSPGSTLIAHREALWDCGGYDPDFVRFEDWDLMLRLVTAFPGEVGYLNEPLASIHIGSNVSRPEWHESLDRMLTKHGGALHARTPELSRALSSGIAFNRAAIFAGQRRWYKTGRELLRSLQIVPAGNWPFRVILGRRFRRFLRKP</sequence>
<comment type="caution">
    <text evidence="2">The sequence shown here is derived from an EMBL/GenBank/DDBJ whole genome shotgun (WGS) entry which is preliminary data.</text>
</comment>
<feature type="domain" description="Glycosyltransferase 2-like" evidence="1">
    <location>
        <begin position="2"/>
        <end position="140"/>
    </location>
</feature>
<dbReference type="EMBL" id="LPWE01000010">
    <property type="protein sequence ID" value="ODR95865.1"/>
    <property type="molecule type" value="Genomic_DNA"/>
</dbReference>